<keyword evidence="2" id="KW-1185">Reference proteome</keyword>
<accession>A0A811UNN9</accession>
<dbReference type="EMBL" id="CAJHJT010000012">
    <property type="protein sequence ID" value="CAD7000470.1"/>
    <property type="molecule type" value="Genomic_DNA"/>
</dbReference>
<name>A0A811UNN9_CERCA</name>
<evidence type="ECO:0000313" key="1">
    <source>
        <dbReference type="EMBL" id="CAD7000470.1"/>
    </source>
</evidence>
<evidence type="ECO:0000313" key="2">
    <source>
        <dbReference type="Proteomes" id="UP000606786"/>
    </source>
</evidence>
<reference evidence="1" key="1">
    <citation type="submission" date="2020-11" db="EMBL/GenBank/DDBJ databases">
        <authorList>
            <person name="Whitehead M."/>
        </authorList>
    </citation>
    <scope>NUCLEOTIDE SEQUENCE</scope>
    <source>
        <strain evidence="1">EGII</strain>
    </source>
</reference>
<organism evidence="1 2">
    <name type="scientific">Ceratitis capitata</name>
    <name type="common">Mediterranean fruit fly</name>
    <name type="synonym">Tephritis capitata</name>
    <dbReference type="NCBI Taxonomy" id="7213"/>
    <lineage>
        <taxon>Eukaryota</taxon>
        <taxon>Metazoa</taxon>
        <taxon>Ecdysozoa</taxon>
        <taxon>Arthropoda</taxon>
        <taxon>Hexapoda</taxon>
        <taxon>Insecta</taxon>
        <taxon>Pterygota</taxon>
        <taxon>Neoptera</taxon>
        <taxon>Endopterygota</taxon>
        <taxon>Diptera</taxon>
        <taxon>Brachycera</taxon>
        <taxon>Muscomorpha</taxon>
        <taxon>Tephritoidea</taxon>
        <taxon>Tephritidae</taxon>
        <taxon>Ceratitis</taxon>
        <taxon>Ceratitis</taxon>
    </lineage>
</organism>
<proteinExistence type="predicted"/>
<sequence length="124" mass="14238">MLLPSPTDLTTHLPTVERLVPETSTTATTTTVVKTATALLDNSKSNRLCKYHIEGKAEEEETAAALFKEEVQEKLLFLRQVQRQQQRQQLRFQSTHKSHQRYLIFAITRFTNGLSTFFKDIKAT</sequence>
<gene>
    <name evidence="1" type="ORF">CCAP1982_LOCUS8947</name>
</gene>
<protein>
    <submittedName>
        <fullName evidence="1">(Mediterranean fruit fly) hypothetical protein</fullName>
    </submittedName>
</protein>
<comment type="caution">
    <text evidence="1">The sequence shown here is derived from an EMBL/GenBank/DDBJ whole genome shotgun (WGS) entry which is preliminary data.</text>
</comment>
<dbReference type="Proteomes" id="UP000606786">
    <property type="component" value="Unassembled WGS sequence"/>
</dbReference>
<dbReference type="AlphaFoldDB" id="A0A811UNN9"/>